<organism evidence="10 11">
    <name type="scientific">Tagetes erecta</name>
    <name type="common">African marigold</name>
    <dbReference type="NCBI Taxonomy" id="13708"/>
    <lineage>
        <taxon>Eukaryota</taxon>
        <taxon>Viridiplantae</taxon>
        <taxon>Streptophyta</taxon>
        <taxon>Embryophyta</taxon>
        <taxon>Tracheophyta</taxon>
        <taxon>Spermatophyta</taxon>
        <taxon>Magnoliopsida</taxon>
        <taxon>eudicotyledons</taxon>
        <taxon>Gunneridae</taxon>
        <taxon>Pentapetalae</taxon>
        <taxon>asterids</taxon>
        <taxon>campanulids</taxon>
        <taxon>Asterales</taxon>
        <taxon>Asteraceae</taxon>
        <taxon>Asteroideae</taxon>
        <taxon>Heliantheae alliance</taxon>
        <taxon>Tageteae</taxon>
        <taxon>Tagetes</taxon>
    </lineage>
</organism>
<dbReference type="InterPro" id="IPR009057">
    <property type="entry name" value="Homeodomain-like_sf"/>
</dbReference>
<feature type="domain" description="HTH myb-type" evidence="9">
    <location>
        <begin position="124"/>
        <end position="180"/>
    </location>
</feature>
<dbReference type="Proteomes" id="UP001229421">
    <property type="component" value="Unassembled WGS sequence"/>
</dbReference>
<feature type="region of interest" description="Disordered" evidence="6">
    <location>
        <begin position="196"/>
        <end position="228"/>
    </location>
</feature>
<evidence type="ECO:0000259" key="8">
    <source>
        <dbReference type="PROSITE" id="PS51293"/>
    </source>
</evidence>
<dbReference type="GO" id="GO:0048262">
    <property type="term" value="P:determination of dorsal/ventral asymmetry"/>
    <property type="evidence" value="ECO:0007669"/>
    <property type="project" value="UniProtKB-ARBA"/>
</dbReference>
<dbReference type="GO" id="GO:0009908">
    <property type="term" value="P:flower development"/>
    <property type="evidence" value="ECO:0007669"/>
    <property type="project" value="UniProtKB-ARBA"/>
</dbReference>
<name>A0AAD8L865_TARER</name>
<dbReference type="Pfam" id="PF00249">
    <property type="entry name" value="Myb_DNA-binding"/>
    <property type="match status" value="2"/>
</dbReference>
<feature type="domain" description="Myb-like" evidence="7">
    <location>
        <begin position="7"/>
        <end position="54"/>
    </location>
</feature>
<sequence>MSSTKVWSKEEDKAFENAIANHWKQDCKEQWDTIASLVPTKTIPELKQHYQLLVEDVDDIEAGLVPIPKYVGEESSSSSSKDNHHHGGLNSNRRSSCNYSNGFSGFGHDSAGQGGGKGNSRAEQERRKGIPWTEEEHRLFLLGLDKFGKGDWRSISRNYVISRTPTQVASHAQKYFIRLNSMNRDRRRTSIHDITSVNNGDVSSHQMPITGQSGSTNPSTVGAPMKHRPHQPSMPPGMGMYGAPMGHPVAAAPGHMPSAVGTPVMMPHSHHPPYVMPVAYPMAPPPTMHQ</sequence>
<dbReference type="SUPFAM" id="SSF46689">
    <property type="entry name" value="Homeodomain-like"/>
    <property type="match status" value="2"/>
</dbReference>
<protein>
    <submittedName>
        <fullName evidence="10">Uncharacterized protein</fullName>
    </submittedName>
</protein>
<keyword evidence="11" id="KW-1185">Reference proteome</keyword>
<dbReference type="PANTHER" id="PTHR44042">
    <property type="entry name" value="DUPLICATED HOMEODOMAIN-LIKE SUPERFAMILY PROTEIN-RELATED"/>
    <property type="match status" value="1"/>
</dbReference>
<dbReference type="NCBIfam" id="TIGR01557">
    <property type="entry name" value="myb_SHAQKYF"/>
    <property type="match status" value="1"/>
</dbReference>
<accession>A0AAD8L865</accession>
<keyword evidence="3" id="KW-0238">DNA-binding</keyword>
<gene>
    <name evidence="10" type="ORF">QVD17_10561</name>
</gene>
<evidence type="ECO:0000259" key="7">
    <source>
        <dbReference type="PROSITE" id="PS50090"/>
    </source>
</evidence>
<keyword evidence="5" id="KW-0539">Nucleus</keyword>
<dbReference type="CDD" id="cd00167">
    <property type="entry name" value="SANT"/>
    <property type="match status" value="2"/>
</dbReference>
<feature type="compositionally biased region" description="Low complexity" evidence="6">
    <location>
        <begin position="90"/>
        <end position="101"/>
    </location>
</feature>
<evidence type="ECO:0000313" key="11">
    <source>
        <dbReference type="Proteomes" id="UP001229421"/>
    </source>
</evidence>
<dbReference type="InterPro" id="IPR006447">
    <property type="entry name" value="Myb_dom_plants"/>
</dbReference>
<dbReference type="EMBL" id="JAUHHV010000002">
    <property type="protein sequence ID" value="KAK1433647.1"/>
    <property type="molecule type" value="Genomic_DNA"/>
</dbReference>
<keyword evidence="2" id="KW-0805">Transcription regulation</keyword>
<evidence type="ECO:0000256" key="2">
    <source>
        <dbReference type="ARBA" id="ARBA00023015"/>
    </source>
</evidence>
<dbReference type="FunFam" id="1.10.10.60:FF:000154">
    <property type="entry name" value="Transcription factor SRM1"/>
    <property type="match status" value="1"/>
</dbReference>
<evidence type="ECO:0000256" key="6">
    <source>
        <dbReference type="SAM" id="MobiDB-lite"/>
    </source>
</evidence>
<evidence type="ECO:0000259" key="9">
    <source>
        <dbReference type="PROSITE" id="PS51294"/>
    </source>
</evidence>
<dbReference type="PROSITE" id="PS51294">
    <property type="entry name" value="HTH_MYB"/>
    <property type="match status" value="1"/>
</dbReference>
<dbReference type="AlphaFoldDB" id="A0AAD8L865"/>
<dbReference type="InterPro" id="IPR001005">
    <property type="entry name" value="SANT/Myb"/>
</dbReference>
<evidence type="ECO:0000313" key="10">
    <source>
        <dbReference type="EMBL" id="KAK1433647.1"/>
    </source>
</evidence>
<evidence type="ECO:0000256" key="4">
    <source>
        <dbReference type="ARBA" id="ARBA00023163"/>
    </source>
</evidence>
<dbReference type="Gene3D" id="1.10.10.60">
    <property type="entry name" value="Homeodomain-like"/>
    <property type="match status" value="2"/>
</dbReference>
<dbReference type="GO" id="GO:0003677">
    <property type="term" value="F:DNA binding"/>
    <property type="evidence" value="ECO:0007669"/>
    <property type="project" value="UniProtKB-KW"/>
</dbReference>
<dbReference type="GO" id="GO:0005634">
    <property type="term" value="C:nucleus"/>
    <property type="evidence" value="ECO:0007669"/>
    <property type="project" value="UniProtKB-SubCell"/>
</dbReference>
<comment type="caution">
    <text evidence="10">The sequence shown here is derived from an EMBL/GenBank/DDBJ whole genome shotgun (WGS) entry which is preliminary data.</text>
</comment>
<feature type="compositionally biased region" description="Polar residues" evidence="6">
    <location>
        <begin position="196"/>
        <end position="220"/>
    </location>
</feature>
<dbReference type="InterPro" id="IPR017884">
    <property type="entry name" value="SANT_dom"/>
</dbReference>
<feature type="domain" description="SANT" evidence="8">
    <location>
        <begin position="132"/>
        <end position="180"/>
    </location>
</feature>
<dbReference type="InterPro" id="IPR017930">
    <property type="entry name" value="Myb_dom"/>
</dbReference>
<dbReference type="PROSITE" id="PS51293">
    <property type="entry name" value="SANT"/>
    <property type="match status" value="1"/>
</dbReference>
<keyword evidence="4" id="KW-0804">Transcription</keyword>
<dbReference type="PROSITE" id="PS50090">
    <property type="entry name" value="MYB_LIKE"/>
    <property type="match status" value="2"/>
</dbReference>
<dbReference type="SMART" id="SM00717">
    <property type="entry name" value="SANT"/>
    <property type="match status" value="2"/>
</dbReference>
<feature type="compositionally biased region" description="Basic and acidic residues" evidence="6">
    <location>
        <begin position="120"/>
        <end position="130"/>
    </location>
</feature>
<dbReference type="PANTHER" id="PTHR44042:SF67">
    <property type="entry name" value="MYB-LIKE PROTEIN I"/>
    <property type="match status" value="1"/>
</dbReference>
<reference evidence="10" key="1">
    <citation type="journal article" date="2023" name="bioRxiv">
        <title>Improved chromosome-level genome assembly for marigold (Tagetes erecta).</title>
        <authorList>
            <person name="Jiang F."/>
            <person name="Yuan L."/>
            <person name="Wang S."/>
            <person name="Wang H."/>
            <person name="Xu D."/>
            <person name="Wang A."/>
            <person name="Fan W."/>
        </authorList>
    </citation>
    <scope>NUCLEOTIDE SEQUENCE</scope>
    <source>
        <strain evidence="10">WSJ</strain>
        <tissue evidence="10">Leaf</tissue>
    </source>
</reference>
<evidence type="ECO:0000256" key="3">
    <source>
        <dbReference type="ARBA" id="ARBA00023125"/>
    </source>
</evidence>
<evidence type="ECO:0000256" key="1">
    <source>
        <dbReference type="ARBA" id="ARBA00004123"/>
    </source>
</evidence>
<feature type="domain" description="Myb-like" evidence="7">
    <location>
        <begin position="124"/>
        <end position="176"/>
    </location>
</feature>
<feature type="region of interest" description="Disordered" evidence="6">
    <location>
        <begin position="71"/>
        <end position="130"/>
    </location>
</feature>
<proteinExistence type="predicted"/>
<evidence type="ECO:0000256" key="5">
    <source>
        <dbReference type="ARBA" id="ARBA00023242"/>
    </source>
</evidence>
<comment type="subcellular location">
    <subcellularLocation>
        <location evidence="1">Nucleus</location>
    </subcellularLocation>
</comment>
<dbReference type="FunFam" id="1.10.10.60:FF:000009">
    <property type="entry name" value="transcription factor MYB1R1"/>
    <property type="match status" value="1"/>
</dbReference>